<proteinExistence type="predicted"/>
<dbReference type="PANTHER" id="PTHR48111">
    <property type="entry name" value="REGULATOR OF RPOS"/>
    <property type="match status" value="1"/>
</dbReference>
<keyword evidence="1" id="KW-0238">DNA-binding</keyword>
<sequence length="139" mass="15273">MEHQIRVLVVDDEDRFRENITKILNGSGFEAQSASDGETALNKVDSYEYDVVLLDMKMPGLSGEQTLCKMKDCGAQAEVIVLTGHASVSGALDMMDLGAFDYLLKPADIPEMLKKVRLAGEKKLLREGRIGMSDIYSGN</sequence>
<evidence type="ECO:0000259" key="3">
    <source>
        <dbReference type="PROSITE" id="PS50110"/>
    </source>
</evidence>
<dbReference type="GO" id="GO:0032993">
    <property type="term" value="C:protein-DNA complex"/>
    <property type="evidence" value="ECO:0007669"/>
    <property type="project" value="TreeGrafter"/>
</dbReference>
<evidence type="ECO:0000313" key="4">
    <source>
        <dbReference type="EMBL" id="SKA79280.1"/>
    </source>
</evidence>
<reference evidence="4 5" key="1">
    <citation type="submission" date="2017-02" db="EMBL/GenBank/DDBJ databases">
        <authorList>
            <person name="Peterson S.W."/>
        </authorList>
    </citation>
    <scope>NUCLEOTIDE SEQUENCE [LARGE SCALE GENOMIC DNA]</scope>
    <source>
        <strain evidence="4 5">DSM 18034</strain>
    </source>
</reference>
<protein>
    <submittedName>
        <fullName evidence="4">Response regulator receiver domain-containing protein</fullName>
    </submittedName>
</protein>
<dbReference type="Pfam" id="PF00072">
    <property type="entry name" value="Response_reg"/>
    <property type="match status" value="1"/>
</dbReference>
<accession>A0A1T4WPJ2</accession>
<feature type="domain" description="Response regulatory" evidence="3">
    <location>
        <begin position="6"/>
        <end position="120"/>
    </location>
</feature>
<name>A0A1T4WPJ2_9BACT</name>
<dbReference type="Gene3D" id="3.40.50.2300">
    <property type="match status" value="1"/>
</dbReference>
<dbReference type="STRING" id="1121442.SAMN02745702_02530"/>
<dbReference type="CDD" id="cd00156">
    <property type="entry name" value="REC"/>
    <property type="match status" value="1"/>
</dbReference>
<dbReference type="GO" id="GO:0006355">
    <property type="term" value="P:regulation of DNA-templated transcription"/>
    <property type="evidence" value="ECO:0007669"/>
    <property type="project" value="TreeGrafter"/>
</dbReference>
<dbReference type="InterPro" id="IPR001789">
    <property type="entry name" value="Sig_transdc_resp-reg_receiver"/>
</dbReference>
<dbReference type="SMART" id="SM00448">
    <property type="entry name" value="REC"/>
    <property type="match status" value="1"/>
</dbReference>
<dbReference type="InterPro" id="IPR011006">
    <property type="entry name" value="CheY-like_superfamily"/>
</dbReference>
<dbReference type="RefSeq" id="WP_078685803.1">
    <property type="nucleotide sequence ID" value="NZ_FUYA01000009.1"/>
</dbReference>
<evidence type="ECO:0000256" key="2">
    <source>
        <dbReference type="PROSITE-ProRule" id="PRU00169"/>
    </source>
</evidence>
<feature type="modified residue" description="4-aspartylphosphate" evidence="2">
    <location>
        <position position="55"/>
    </location>
</feature>
<dbReference type="OrthoDB" id="9800029at2"/>
<evidence type="ECO:0000313" key="5">
    <source>
        <dbReference type="Proteomes" id="UP000189733"/>
    </source>
</evidence>
<dbReference type="Proteomes" id="UP000189733">
    <property type="component" value="Unassembled WGS sequence"/>
</dbReference>
<keyword evidence="5" id="KW-1185">Reference proteome</keyword>
<dbReference type="PANTHER" id="PTHR48111:SF50">
    <property type="entry name" value="KDP OPERON TRANSCRIPTIONAL REGULATORY PROTEIN KDPE"/>
    <property type="match status" value="1"/>
</dbReference>
<dbReference type="InterPro" id="IPR039420">
    <property type="entry name" value="WalR-like"/>
</dbReference>
<organism evidence="4 5">
    <name type="scientific">Desulfobaculum bizertense DSM 18034</name>
    <dbReference type="NCBI Taxonomy" id="1121442"/>
    <lineage>
        <taxon>Bacteria</taxon>
        <taxon>Pseudomonadati</taxon>
        <taxon>Thermodesulfobacteriota</taxon>
        <taxon>Desulfovibrionia</taxon>
        <taxon>Desulfovibrionales</taxon>
        <taxon>Desulfovibrionaceae</taxon>
        <taxon>Desulfobaculum</taxon>
    </lineage>
</organism>
<dbReference type="PROSITE" id="PS50110">
    <property type="entry name" value="RESPONSE_REGULATORY"/>
    <property type="match status" value="1"/>
</dbReference>
<dbReference type="EMBL" id="FUYA01000009">
    <property type="protein sequence ID" value="SKA79280.1"/>
    <property type="molecule type" value="Genomic_DNA"/>
</dbReference>
<gene>
    <name evidence="4" type="ORF">SAMN02745702_02530</name>
</gene>
<dbReference type="SUPFAM" id="SSF52172">
    <property type="entry name" value="CheY-like"/>
    <property type="match status" value="1"/>
</dbReference>
<dbReference type="GO" id="GO:0000976">
    <property type="term" value="F:transcription cis-regulatory region binding"/>
    <property type="evidence" value="ECO:0007669"/>
    <property type="project" value="TreeGrafter"/>
</dbReference>
<dbReference type="GO" id="GO:0005829">
    <property type="term" value="C:cytosol"/>
    <property type="evidence" value="ECO:0007669"/>
    <property type="project" value="TreeGrafter"/>
</dbReference>
<dbReference type="AlphaFoldDB" id="A0A1T4WPJ2"/>
<dbReference type="GO" id="GO:0000156">
    <property type="term" value="F:phosphorelay response regulator activity"/>
    <property type="evidence" value="ECO:0007669"/>
    <property type="project" value="TreeGrafter"/>
</dbReference>
<keyword evidence="2" id="KW-0597">Phosphoprotein</keyword>
<evidence type="ECO:0000256" key="1">
    <source>
        <dbReference type="ARBA" id="ARBA00023125"/>
    </source>
</evidence>